<keyword evidence="2" id="KW-0479">Metal-binding</keyword>
<dbReference type="SMART" id="SM00355">
    <property type="entry name" value="ZnF_C2H2"/>
    <property type="match status" value="5"/>
</dbReference>
<feature type="compositionally biased region" description="Basic residues" evidence="9">
    <location>
        <begin position="1126"/>
        <end position="1135"/>
    </location>
</feature>
<dbReference type="OrthoDB" id="4369634at2759"/>
<keyword evidence="7" id="KW-0539">Nucleus</keyword>
<feature type="region of interest" description="Disordered" evidence="9">
    <location>
        <begin position="1034"/>
        <end position="1053"/>
    </location>
</feature>
<evidence type="ECO:0000259" key="10">
    <source>
        <dbReference type="PROSITE" id="PS50157"/>
    </source>
</evidence>
<dbReference type="PANTHER" id="PTHR46179:SF13">
    <property type="entry name" value="C2H2-TYPE DOMAIN-CONTAINING PROTEIN"/>
    <property type="match status" value="1"/>
</dbReference>
<accession>A0A8H3IDM2</accession>
<feature type="region of interest" description="Disordered" evidence="9">
    <location>
        <begin position="1101"/>
        <end position="1135"/>
    </location>
</feature>
<keyword evidence="12" id="KW-1185">Reference proteome</keyword>
<reference evidence="11" key="1">
    <citation type="submission" date="2021-03" db="EMBL/GenBank/DDBJ databases">
        <authorList>
            <person name="Tagirdzhanova G."/>
        </authorList>
    </citation>
    <scope>NUCLEOTIDE SEQUENCE</scope>
</reference>
<dbReference type="PANTHER" id="PTHR46179">
    <property type="entry name" value="ZINC FINGER PROTEIN"/>
    <property type="match status" value="1"/>
</dbReference>
<evidence type="ECO:0000256" key="1">
    <source>
        <dbReference type="ARBA" id="ARBA00004123"/>
    </source>
</evidence>
<dbReference type="GO" id="GO:0005634">
    <property type="term" value="C:nucleus"/>
    <property type="evidence" value="ECO:0007669"/>
    <property type="project" value="UniProtKB-SubCell"/>
</dbReference>
<evidence type="ECO:0000256" key="2">
    <source>
        <dbReference type="ARBA" id="ARBA00022723"/>
    </source>
</evidence>
<comment type="subcellular location">
    <subcellularLocation>
        <location evidence="1">Nucleus</location>
    </subcellularLocation>
</comment>
<evidence type="ECO:0000256" key="5">
    <source>
        <dbReference type="ARBA" id="ARBA00023015"/>
    </source>
</evidence>
<dbReference type="GO" id="GO:0008270">
    <property type="term" value="F:zinc ion binding"/>
    <property type="evidence" value="ECO:0007669"/>
    <property type="project" value="UniProtKB-KW"/>
</dbReference>
<keyword evidence="6" id="KW-0804">Transcription</keyword>
<organism evidence="11 12">
    <name type="scientific">Imshaugia aleurites</name>
    <dbReference type="NCBI Taxonomy" id="172621"/>
    <lineage>
        <taxon>Eukaryota</taxon>
        <taxon>Fungi</taxon>
        <taxon>Dikarya</taxon>
        <taxon>Ascomycota</taxon>
        <taxon>Pezizomycotina</taxon>
        <taxon>Lecanoromycetes</taxon>
        <taxon>OSLEUM clade</taxon>
        <taxon>Lecanoromycetidae</taxon>
        <taxon>Lecanorales</taxon>
        <taxon>Lecanorineae</taxon>
        <taxon>Parmeliaceae</taxon>
        <taxon>Imshaugia</taxon>
    </lineage>
</organism>
<evidence type="ECO:0000256" key="3">
    <source>
        <dbReference type="ARBA" id="ARBA00022771"/>
    </source>
</evidence>
<evidence type="ECO:0000313" key="12">
    <source>
        <dbReference type="Proteomes" id="UP000664534"/>
    </source>
</evidence>
<proteinExistence type="predicted"/>
<keyword evidence="4" id="KW-0862">Zinc</keyword>
<sequence length="1135" mass="127578">MTERIKIMHISMSFTAGEAHVFVVTTTGKEPFPNDFKFSQVLRYANSRPCFEADAFNTATSLGKFEADPITRKVFRYAASIPLKLLLPILQPLLRISRPHSLEAAASNTTTPPENFKADPITRKVFRYAASIPLKLLLPILQPLLRISRPIPSPAKSSATPATFPCCCSTMALPLLPAEDPLNSSDIEFEPVVSKRQYAVGQASIDKIVEEAQADRYTSKKVVKQLEFGYGSPSHRYAQDLWVRRFATFREHTLRQDLKTKFNGDDVVRCFDVIIPKLTPGIADKSVPGVEGLVRGLRVLIEYGRFQYDDWKLTPHEGARIKTFLSDAVHDGRLTKGIWQEKVWLSFMILARMSTTWLRHHLQNGSFLWDYTIARLMSVVLIAALGCRSGDITRASAYQGVEYIKWSDVSLTLNGPAVWENLRGHIVIRYGKGQKQLKNKNLNLFLQPLLDPQYRAACPVALMITHALRHGLVEGSTITDILTRASARPDRRVLWTHPDRPVCPSFQAGNSHDSAQCLLDKPAGSDQVLQSIKKMGLISNILSRVHTHATRAGHARDVAHLNPRHGKGFVSNVVRQSMNHTEKASRTGLTQNYVGDPTQEYYNDRAENQWVDPIGAKFSATSADAIVNAPVSIDEIEAWQALHDPTEADPTSKIAKSKARRSIRRDRFNAFLITEPESPSKGALHQRTAPQTNVMPEIEDLAFDIPIDPLLLDQDLDEGVNERDLDDLEGCLLLNDSAKATSQKPQMEAFATAATLKNLNATDDDHLSAVDFIRLYSTINVSTNINFARAWTQFEAKQMKYDGTKGPLMPTGNARDDPTPFLYKCKKSQGCTFETITSTTIVNHESYCTPEKVEIINLRASSEATFACKREDCQESFKTIGMLRGHEVKEHLTWEPRRCTIEGCNSSEIFLTSKRLSDHRRETHSGRFPTQCTVPKCTDTQQYKNIAAYSHHLVRKHGLNTKAAKKPYLPPEENKVVDVFTPCSCPVKDCTSKSIFQTWGKLKRHLTGVHDYTEDQAAEVRDDLHQSITTAERTTKRQAEMDAQANKSKKKRKIWVPSRCPVEHCTKPRIFTQFADLEQHVMHVHQFTNNQVCELSERLSQSMTSSARSEARQALADAKEQDSKVKKTGKGKSRP</sequence>
<evidence type="ECO:0000256" key="8">
    <source>
        <dbReference type="PROSITE-ProRule" id="PRU00042"/>
    </source>
</evidence>
<dbReference type="Proteomes" id="UP000664534">
    <property type="component" value="Unassembled WGS sequence"/>
</dbReference>
<dbReference type="GO" id="GO:0006357">
    <property type="term" value="P:regulation of transcription by RNA polymerase II"/>
    <property type="evidence" value="ECO:0007669"/>
    <property type="project" value="TreeGrafter"/>
</dbReference>
<evidence type="ECO:0000256" key="7">
    <source>
        <dbReference type="ARBA" id="ARBA00023242"/>
    </source>
</evidence>
<name>A0A8H3IDM2_9LECA</name>
<dbReference type="InterPro" id="IPR051061">
    <property type="entry name" value="Zinc_finger_trans_reg"/>
</dbReference>
<feature type="domain" description="C2H2-type" evidence="10">
    <location>
        <begin position="866"/>
        <end position="896"/>
    </location>
</feature>
<evidence type="ECO:0000313" key="11">
    <source>
        <dbReference type="EMBL" id="CAF9909759.1"/>
    </source>
</evidence>
<evidence type="ECO:0000256" key="4">
    <source>
        <dbReference type="ARBA" id="ARBA00022833"/>
    </source>
</evidence>
<evidence type="ECO:0000256" key="6">
    <source>
        <dbReference type="ARBA" id="ARBA00023163"/>
    </source>
</evidence>
<dbReference type="PROSITE" id="PS50157">
    <property type="entry name" value="ZINC_FINGER_C2H2_2"/>
    <property type="match status" value="1"/>
</dbReference>
<evidence type="ECO:0000256" key="9">
    <source>
        <dbReference type="SAM" id="MobiDB-lite"/>
    </source>
</evidence>
<gene>
    <name evidence="11" type="ORF">IMSHALPRED_008461</name>
</gene>
<dbReference type="PROSITE" id="PS00028">
    <property type="entry name" value="ZINC_FINGER_C2H2_1"/>
    <property type="match status" value="1"/>
</dbReference>
<dbReference type="AlphaFoldDB" id="A0A8H3IDM2"/>
<keyword evidence="3 8" id="KW-0863">Zinc-finger</keyword>
<protein>
    <recommendedName>
        <fullName evidence="10">C2H2-type domain-containing protein</fullName>
    </recommendedName>
</protein>
<comment type="caution">
    <text evidence="11">The sequence shown here is derived from an EMBL/GenBank/DDBJ whole genome shotgun (WGS) entry which is preliminary data.</text>
</comment>
<dbReference type="EMBL" id="CAJPDT010000006">
    <property type="protein sequence ID" value="CAF9909759.1"/>
    <property type="molecule type" value="Genomic_DNA"/>
</dbReference>
<dbReference type="InterPro" id="IPR013087">
    <property type="entry name" value="Znf_C2H2_type"/>
</dbReference>
<keyword evidence="5" id="KW-0805">Transcription regulation</keyword>